<gene>
    <name evidence="1" type="ORF">FCALED_LOCUS6481</name>
</gene>
<evidence type="ECO:0000313" key="2">
    <source>
        <dbReference type="Proteomes" id="UP000789570"/>
    </source>
</evidence>
<protein>
    <submittedName>
        <fullName evidence="1">794_t:CDS:1</fullName>
    </submittedName>
</protein>
<evidence type="ECO:0000313" key="1">
    <source>
        <dbReference type="EMBL" id="CAG8558585.1"/>
    </source>
</evidence>
<reference evidence="1" key="1">
    <citation type="submission" date="2021-06" db="EMBL/GenBank/DDBJ databases">
        <authorList>
            <person name="Kallberg Y."/>
            <person name="Tangrot J."/>
            <person name="Rosling A."/>
        </authorList>
    </citation>
    <scope>NUCLEOTIDE SEQUENCE</scope>
    <source>
        <strain evidence="1">UK204</strain>
    </source>
</reference>
<sequence length="81" mass="9479">METYFENFVPGNYTKVKISRVVDTSRAIVEHKHSGFNFGETFYMGDESIFLRYNGSYEANVVDSSRYTSFTPEEIEIFRLL</sequence>
<proteinExistence type="predicted"/>
<dbReference type="EMBL" id="CAJVPQ010001558">
    <property type="protein sequence ID" value="CAG8558585.1"/>
    <property type="molecule type" value="Genomic_DNA"/>
</dbReference>
<name>A0A9N9BB15_9GLOM</name>
<organism evidence="1 2">
    <name type="scientific">Funneliformis caledonium</name>
    <dbReference type="NCBI Taxonomy" id="1117310"/>
    <lineage>
        <taxon>Eukaryota</taxon>
        <taxon>Fungi</taxon>
        <taxon>Fungi incertae sedis</taxon>
        <taxon>Mucoromycota</taxon>
        <taxon>Glomeromycotina</taxon>
        <taxon>Glomeromycetes</taxon>
        <taxon>Glomerales</taxon>
        <taxon>Glomeraceae</taxon>
        <taxon>Funneliformis</taxon>
    </lineage>
</organism>
<dbReference type="OrthoDB" id="2434835at2759"/>
<accession>A0A9N9BB15</accession>
<dbReference type="Proteomes" id="UP000789570">
    <property type="component" value="Unassembled WGS sequence"/>
</dbReference>
<keyword evidence="2" id="KW-1185">Reference proteome</keyword>
<dbReference type="AlphaFoldDB" id="A0A9N9BB15"/>
<comment type="caution">
    <text evidence="1">The sequence shown here is derived from an EMBL/GenBank/DDBJ whole genome shotgun (WGS) entry which is preliminary data.</text>
</comment>